<dbReference type="RefSeq" id="WP_188682651.1">
    <property type="nucleotide sequence ID" value="NZ_BMIS01000002.1"/>
</dbReference>
<feature type="domain" description="AAA+ ATPase" evidence="2">
    <location>
        <begin position="33"/>
        <end position="337"/>
    </location>
</feature>
<evidence type="ECO:0000313" key="4">
    <source>
        <dbReference type="Proteomes" id="UP000633136"/>
    </source>
</evidence>
<keyword evidence="1" id="KW-0175">Coiled coil</keyword>
<dbReference type="PANTHER" id="PTHR47396">
    <property type="entry name" value="TYPE I RESTRICTION ENZYME ECOKI R PROTEIN"/>
    <property type="match status" value="1"/>
</dbReference>
<sequence>MTFELTDYQQDAVSQSVARLSYAQQDFRQRDGEQTTVALTAPTGAGKTVIATHVLEQLRFGQEGESGNPDLTVLWVTDDPALNRQTRDKMLLSGSEFGEDDLIEIDSSFDDPVLRRGRVHFAHIQLFGSGTSSMRDSDTREHGLWEIIAESVHQYQENLLLVIDEAHKGTEGTAAGKATIIERLSHGGDASHFSGHAQPATPVIYGITATPERFFQGMRRHSRTTRAVRVPAGEVRESGLLKDQIIVRHPGDRQPAESTLIGQAVQSLKASDAAWKRHAEATGEPRVEPLLVLQVEAGISDSRVAEILNTLESEWDILQGDAVAHSFDTHAPVKISGGRELRYIAPDRIDQDRRVRAVLFKQALTTGWDCPRAEVMLSLRSAKDPTSIAQLMGRMVRTPLARRIDTDESLNAVTLYLPLYDSHEVARVVASLDSSEFGAEVAVSVEPVACVPALPDEHPVWDALRALPTVQRRSRSWRSETERLLQLAQLLNQPTENRRAIELRAGRRARNHLISAVARERQNHRETLAELEEEVRTLDLSASVFDRGEDGAFSRAVQDPGARVQASAIDVKRQFDHAKKILPDGIAEWFFDHRAEEVEEHGGIVDEQQLYSEIAALTKTEDMAQIIVRAVEQAAAGLFAEWQREYTNTVAKELPRAQQRAFEEIWSDDDGVISTTLHPPESYSASTKVIRGSGDQAVSESLPTYAGHLYQAPEDHPLAERFPAKLTSWEDRVLEKETQRANLVSWYRNPSRSQHGLAVPYRHGGQTELLYPDFLFFYDVGGEIQLDVVEPHRHVQADTGPKWAGLARWAQQNSQVVRGAQAVIVLREDLMALDLSIPGIEEDLDASTGEQDIERLFQERGSRY</sequence>
<dbReference type="Gene3D" id="3.40.50.300">
    <property type="entry name" value="P-loop containing nucleotide triphosphate hydrolases"/>
    <property type="match status" value="2"/>
</dbReference>
<dbReference type="PANTHER" id="PTHR47396:SF1">
    <property type="entry name" value="ATP-DEPENDENT HELICASE IRC3-RELATED"/>
    <property type="match status" value="1"/>
</dbReference>
<dbReference type="Pfam" id="PF04851">
    <property type="entry name" value="ResIII"/>
    <property type="match status" value="1"/>
</dbReference>
<reference evidence="3" key="2">
    <citation type="submission" date="2020-09" db="EMBL/GenBank/DDBJ databases">
        <authorList>
            <person name="Sun Q."/>
            <person name="Zhou Y."/>
        </authorList>
    </citation>
    <scope>NUCLEOTIDE SEQUENCE</scope>
    <source>
        <strain evidence="3">CGMCC 1.15388</strain>
    </source>
</reference>
<dbReference type="GO" id="GO:0003677">
    <property type="term" value="F:DNA binding"/>
    <property type="evidence" value="ECO:0007669"/>
    <property type="project" value="InterPro"/>
</dbReference>
<dbReference type="InterPro" id="IPR006935">
    <property type="entry name" value="Helicase/UvrB_N"/>
</dbReference>
<name>A0A917EM28_9MICC</name>
<dbReference type="Proteomes" id="UP000633136">
    <property type="component" value="Unassembled WGS sequence"/>
</dbReference>
<feature type="coiled-coil region" evidence="1">
    <location>
        <begin position="514"/>
        <end position="541"/>
    </location>
</feature>
<dbReference type="InterPro" id="IPR027417">
    <property type="entry name" value="P-loop_NTPase"/>
</dbReference>
<dbReference type="EMBL" id="BMIS01000002">
    <property type="protein sequence ID" value="GGE61859.1"/>
    <property type="molecule type" value="Genomic_DNA"/>
</dbReference>
<evidence type="ECO:0000259" key="2">
    <source>
        <dbReference type="SMART" id="SM00382"/>
    </source>
</evidence>
<evidence type="ECO:0000313" key="3">
    <source>
        <dbReference type="EMBL" id="GGE61859.1"/>
    </source>
</evidence>
<reference evidence="3" key="1">
    <citation type="journal article" date="2014" name="Int. J. Syst. Evol. Microbiol.">
        <title>Complete genome sequence of Corynebacterium casei LMG S-19264T (=DSM 44701T), isolated from a smear-ripened cheese.</title>
        <authorList>
            <consortium name="US DOE Joint Genome Institute (JGI-PGF)"/>
            <person name="Walter F."/>
            <person name="Albersmeier A."/>
            <person name="Kalinowski J."/>
            <person name="Ruckert C."/>
        </authorList>
    </citation>
    <scope>NUCLEOTIDE SEQUENCE</scope>
    <source>
        <strain evidence="3">CGMCC 1.15388</strain>
    </source>
</reference>
<dbReference type="SMART" id="SM00382">
    <property type="entry name" value="AAA"/>
    <property type="match status" value="1"/>
</dbReference>
<dbReference type="InterPro" id="IPR050742">
    <property type="entry name" value="Helicase_Restrict-Modif_Enz"/>
</dbReference>
<dbReference type="GO" id="GO:0005524">
    <property type="term" value="F:ATP binding"/>
    <property type="evidence" value="ECO:0007669"/>
    <property type="project" value="InterPro"/>
</dbReference>
<dbReference type="SUPFAM" id="SSF52540">
    <property type="entry name" value="P-loop containing nucleoside triphosphate hydrolases"/>
    <property type="match status" value="2"/>
</dbReference>
<dbReference type="AlphaFoldDB" id="A0A917EM28"/>
<keyword evidence="4" id="KW-1185">Reference proteome</keyword>
<comment type="caution">
    <text evidence="3">The sequence shown here is derived from an EMBL/GenBank/DDBJ whole genome shotgun (WGS) entry which is preliminary data.</text>
</comment>
<accession>A0A917EM28</accession>
<protein>
    <recommendedName>
        <fullName evidence="2">AAA+ ATPase domain-containing protein</fullName>
    </recommendedName>
</protein>
<evidence type="ECO:0000256" key="1">
    <source>
        <dbReference type="SAM" id="Coils"/>
    </source>
</evidence>
<dbReference type="GO" id="GO:0016787">
    <property type="term" value="F:hydrolase activity"/>
    <property type="evidence" value="ECO:0007669"/>
    <property type="project" value="InterPro"/>
</dbReference>
<organism evidence="3 4">
    <name type="scientific">Nesterenkonia cremea</name>
    <dbReference type="NCBI Taxonomy" id="1882340"/>
    <lineage>
        <taxon>Bacteria</taxon>
        <taxon>Bacillati</taxon>
        <taxon>Actinomycetota</taxon>
        <taxon>Actinomycetes</taxon>
        <taxon>Micrococcales</taxon>
        <taxon>Micrococcaceae</taxon>
        <taxon>Nesterenkonia</taxon>
    </lineage>
</organism>
<proteinExistence type="predicted"/>
<dbReference type="InterPro" id="IPR003593">
    <property type="entry name" value="AAA+_ATPase"/>
</dbReference>
<gene>
    <name evidence="3" type="ORF">GCM10011401_06020</name>
</gene>
<dbReference type="GO" id="GO:0005829">
    <property type="term" value="C:cytosol"/>
    <property type="evidence" value="ECO:0007669"/>
    <property type="project" value="TreeGrafter"/>
</dbReference>